<dbReference type="STRING" id="34085.AB406_1320"/>
<keyword evidence="5 8" id="KW-1133">Transmembrane helix</keyword>
<dbReference type="InterPro" id="IPR000917">
    <property type="entry name" value="Sulfatase_N"/>
</dbReference>
<dbReference type="InterPro" id="IPR040423">
    <property type="entry name" value="PEA_transferase"/>
</dbReference>
<dbReference type="PATRIC" id="fig|1228997.3.peg.444"/>
<comment type="subcellular location">
    <subcellularLocation>
        <location evidence="1">Cell membrane</location>
        <topology evidence="1">Multi-pass membrane protein</topology>
    </subcellularLocation>
</comment>
<gene>
    <name evidence="10" type="ORF">B739_0448</name>
</gene>
<evidence type="ECO:0000256" key="3">
    <source>
        <dbReference type="ARBA" id="ARBA00022679"/>
    </source>
</evidence>
<reference evidence="10 11" key="1">
    <citation type="submission" date="2012-09" db="EMBL/GenBank/DDBJ databases">
        <title>Riemerella anatipestifer vaccine strains.</title>
        <authorList>
            <person name="Chun C.A."/>
            <person name="Shu W.M."/>
            <person name="Kang Z.D."/>
            <person name="Jia W.X."/>
        </authorList>
    </citation>
    <scope>NUCLEOTIDE SEQUENCE [LARGE SCALE GENOMIC DNA]</scope>
    <source>
        <strain evidence="10 11">RA-CH-1</strain>
    </source>
</reference>
<dbReference type="GO" id="GO:0005886">
    <property type="term" value="C:plasma membrane"/>
    <property type="evidence" value="ECO:0007669"/>
    <property type="project" value="UniProtKB-SubCell"/>
</dbReference>
<dbReference type="AlphaFoldDB" id="J9R5L7"/>
<feature type="transmembrane region" description="Helical" evidence="8">
    <location>
        <begin position="161"/>
        <end position="177"/>
    </location>
</feature>
<dbReference type="Gene3D" id="3.40.720.10">
    <property type="entry name" value="Alkaline Phosphatase, subunit A"/>
    <property type="match status" value="1"/>
</dbReference>
<evidence type="ECO:0000313" key="10">
    <source>
        <dbReference type="EMBL" id="AFR35052.1"/>
    </source>
</evidence>
<keyword evidence="3" id="KW-0808">Transferase</keyword>
<keyword evidence="6 8" id="KW-0472">Membrane</keyword>
<dbReference type="HOGENOM" id="CLU_039390_4_1_10"/>
<evidence type="ECO:0000256" key="7">
    <source>
        <dbReference type="ARBA" id="ARBA00038481"/>
    </source>
</evidence>
<evidence type="ECO:0000256" key="1">
    <source>
        <dbReference type="ARBA" id="ARBA00004651"/>
    </source>
</evidence>
<organism evidence="10 11">
    <name type="scientific">Riemerella anatipestifer RA-CH-1</name>
    <dbReference type="NCBI Taxonomy" id="1228997"/>
    <lineage>
        <taxon>Bacteria</taxon>
        <taxon>Pseudomonadati</taxon>
        <taxon>Bacteroidota</taxon>
        <taxon>Flavobacteriia</taxon>
        <taxon>Flavobacteriales</taxon>
        <taxon>Weeksellaceae</taxon>
        <taxon>Riemerella</taxon>
    </lineage>
</organism>
<dbReference type="GO" id="GO:0016776">
    <property type="term" value="F:phosphotransferase activity, phosphate group as acceptor"/>
    <property type="evidence" value="ECO:0007669"/>
    <property type="project" value="TreeGrafter"/>
</dbReference>
<evidence type="ECO:0000256" key="8">
    <source>
        <dbReference type="SAM" id="Phobius"/>
    </source>
</evidence>
<dbReference type="PANTHER" id="PTHR30443:SF4">
    <property type="entry name" value="PHOSPHOETHANOLAMINE TRANSFERASE OPGE-RELATED"/>
    <property type="match status" value="1"/>
</dbReference>
<dbReference type="Proteomes" id="UP000006276">
    <property type="component" value="Chromosome"/>
</dbReference>
<keyword evidence="2" id="KW-1003">Cell membrane</keyword>
<sequence length="519" mass="59457">MTSFYSTFNSKKIYLFGLLSFVMYIVVFFSSYPYLLDGSTKSVDTLDVVRNVVEYGVMFFSIITFCSILYRGNYFFKSIVFLLLLLLGANFMISASCLFIYEQGFNVGMIMSVLDTNLSESLSMSKTLILPIIAAVSFVVLAFVFIRELSNKIYNFKRMPIYLYSFVWVLLPLLFYAKHQYISNKWGGSMIKNVFYHASDLQRAYNLREELKLITENKVHYNLSPLDSGEELPQNIVILIGESARKQNMSLYGYGRNTTPIAVSEKHNMKIYNNAYSPAAITNLAVPIILSNIDIDNYKENILSISDNIVNVANHQGYDTYWLSTQGGAAGITAIASFSKNKKWIGGFDESLIPELSSVLSLNKNSKKRKVIIMHINGSHPYSCDKYPEKEEYWKFQGQLDNCYDNSIRYTDKVMGEVMKQIEKTNSVLVYVSDHGQIKKDDKYIHGDYREAVQVPFFIWYSPLYKTKNRGVEVNKVVSTSIIYKTVLELMGVSNPKVVNNQGKYLKLDMKAIKYEELK</sequence>
<feature type="transmembrane region" description="Helical" evidence="8">
    <location>
        <begin position="52"/>
        <end position="70"/>
    </location>
</feature>
<name>J9R5L7_RIEAN</name>
<dbReference type="SUPFAM" id="SSF53649">
    <property type="entry name" value="Alkaline phosphatase-like"/>
    <property type="match status" value="1"/>
</dbReference>
<dbReference type="RefSeq" id="WP_014937501.1">
    <property type="nucleotide sequence ID" value="NC_018609.1"/>
</dbReference>
<dbReference type="EMBL" id="CP003787">
    <property type="protein sequence ID" value="AFR35052.1"/>
    <property type="molecule type" value="Genomic_DNA"/>
</dbReference>
<evidence type="ECO:0000256" key="4">
    <source>
        <dbReference type="ARBA" id="ARBA00022692"/>
    </source>
</evidence>
<dbReference type="InterPro" id="IPR058130">
    <property type="entry name" value="PEA_transf_C"/>
</dbReference>
<proteinExistence type="inferred from homology"/>
<feature type="transmembrane region" description="Helical" evidence="8">
    <location>
        <begin position="12"/>
        <end position="32"/>
    </location>
</feature>
<keyword evidence="4 8" id="KW-0812">Transmembrane</keyword>
<evidence type="ECO:0000313" key="11">
    <source>
        <dbReference type="Proteomes" id="UP000006276"/>
    </source>
</evidence>
<feature type="transmembrane region" description="Helical" evidence="8">
    <location>
        <begin position="128"/>
        <end position="149"/>
    </location>
</feature>
<evidence type="ECO:0000259" key="9">
    <source>
        <dbReference type="Pfam" id="PF00884"/>
    </source>
</evidence>
<feature type="transmembrane region" description="Helical" evidence="8">
    <location>
        <begin position="79"/>
        <end position="101"/>
    </location>
</feature>
<dbReference type="CDD" id="cd16017">
    <property type="entry name" value="LptA"/>
    <property type="match status" value="1"/>
</dbReference>
<evidence type="ECO:0000256" key="2">
    <source>
        <dbReference type="ARBA" id="ARBA00022475"/>
    </source>
</evidence>
<dbReference type="Pfam" id="PF00884">
    <property type="entry name" value="Sulfatase"/>
    <property type="match status" value="1"/>
</dbReference>
<evidence type="ECO:0000256" key="6">
    <source>
        <dbReference type="ARBA" id="ARBA00023136"/>
    </source>
</evidence>
<keyword evidence="11" id="KW-1185">Reference proteome</keyword>
<protein>
    <recommendedName>
        <fullName evidence="9">Sulfatase N-terminal domain-containing protein</fullName>
    </recommendedName>
</protein>
<dbReference type="GO" id="GO:0009244">
    <property type="term" value="P:lipopolysaccharide core region biosynthetic process"/>
    <property type="evidence" value="ECO:0007669"/>
    <property type="project" value="TreeGrafter"/>
</dbReference>
<evidence type="ECO:0000256" key="5">
    <source>
        <dbReference type="ARBA" id="ARBA00022989"/>
    </source>
</evidence>
<dbReference type="KEGG" id="rag:B739_0448"/>
<comment type="similarity">
    <text evidence="7">Belongs to the phosphoethanolamine transferase family.</text>
</comment>
<dbReference type="PANTHER" id="PTHR30443">
    <property type="entry name" value="INNER MEMBRANE PROTEIN"/>
    <property type="match status" value="1"/>
</dbReference>
<accession>J9R5L7</accession>
<feature type="domain" description="Sulfatase N-terminal" evidence="9">
    <location>
        <begin position="234"/>
        <end position="493"/>
    </location>
</feature>
<dbReference type="InterPro" id="IPR017850">
    <property type="entry name" value="Alkaline_phosphatase_core_sf"/>
</dbReference>